<dbReference type="Pfam" id="PF00440">
    <property type="entry name" value="TetR_N"/>
    <property type="match status" value="1"/>
</dbReference>
<feature type="DNA-binding region" description="H-T-H motif" evidence="2">
    <location>
        <begin position="29"/>
        <end position="48"/>
    </location>
</feature>
<dbReference type="EMBL" id="JAFREM010000030">
    <property type="protein sequence ID" value="MBO1308203.1"/>
    <property type="molecule type" value="Genomic_DNA"/>
</dbReference>
<name>A0ABS3LF02_9ENTE</name>
<protein>
    <submittedName>
        <fullName evidence="4">TetR/AcrR family transcriptional regulator</fullName>
    </submittedName>
</protein>
<evidence type="ECO:0000256" key="1">
    <source>
        <dbReference type="ARBA" id="ARBA00023125"/>
    </source>
</evidence>
<dbReference type="RefSeq" id="WP_207675194.1">
    <property type="nucleotide sequence ID" value="NZ_JAFREM010000030.1"/>
</dbReference>
<dbReference type="Proteomes" id="UP000664601">
    <property type="component" value="Unassembled WGS sequence"/>
</dbReference>
<keyword evidence="1 2" id="KW-0238">DNA-binding</keyword>
<dbReference type="PROSITE" id="PS50977">
    <property type="entry name" value="HTH_TETR_2"/>
    <property type="match status" value="1"/>
</dbReference>
<evidence type="ECO:0000259" key="3">
    <source>
        <dbReference type="PROSITE" id="PS50977"/>
    </source>
</evidence>
<organism evidence="4 5">
    <name type="scientific">Candidatus Enterococcus moelleringii</name>
    <dbReference type="NCBI Taxonomy" id="2815325"/>
    <lineage>
        <taxon>Bacteria</taxon>
        <taxon>Bacillati</taxon>
        <taxon>Bacillota</taxon>
        <taxon>Bacilli</taxon>
        <taxon>Lactobacillales</taxon>
        <taxon>Enterococcaceae</taxon>
        <taxon>Enterococcus</taxon>
    </lineage>
</organism>
<sequence length="203" mass="23892">MSNKTDRTKTHIVTIFFEMMDEIGFEKITVASLSKRAKINRGTFYNYFPDKYAIIEEVEEEMYTNFEKVMREHIGVAVTSKIDQYGRKNVGLFFKEASEKLMMFLYQRKELAQILVGKNGRPHFIERLERLYIETVQEKLEVIPHEITESEKLQQEFIYYGVIAVVKRWLRTGAKQSPEEVAKILAKCMTVAPITIFEEIETR</sequence>
<dbReference type="InterPro" id="IPR009057">
    <property type="entry name" value="Homeodomain-like_sf"/>
</dbReference>
<dbReference type="Pfam" id="PF14278">
    <property type="entry name" value="TetR_C_8"/>
    <property type="match status" value="1"/>
</dbReference>
<reference evidence="4 5" key="1">
    <citation type="submission" date="2021-03" db="EMBL/GenBank/DDBJ databases">
        <title>Enterococcal diversity collection.</title>
        <authorList>
            <person name="Gilmore M.S."/>
            <person name="Schwartzman J."/>
            <person name="Van Tyne D."/>
            <person name="Martin M."/>
            <person name="Earl A.M."/>
            <person name="Manson A.L."/>
            <person name="Straub T."/>
            <person name="Salamzade R."/>
            <person name="Saavedra J."/>
            <person name="Lebreton F."/>
            <person name="Prichula J."/>
            <person name="Schaufler K."/>
            <person name="Gaca A."/>
            <person name="Sgardioli B."/>
            <person name="Wagenaar J."/>
            <person name="Strong T."/>
        </authorList>
    </citation>
    <scope>NUCLEOTIDE SEQUENCE [LARGE SCALE GENOMIC DNA]</scope>
    <source>
        <strain evidence="4 5">669A</strain>
    </source>
</reference>
<evidence type="ECO:0000313" key="4">
    <source>
        <dbReference type="EMBL" id="MBO1308203.1"/>
    </source>
</evidence>
<evidence type="ECO:0000256" key="2">
    <source>
        <dbReference type="PROSITE-ProRule" id="PRU00335"/>
    </source>
</evidence>
<dbReference type="PANTHER" id="PTHR43479">
    <property type="entry name" value="ACREF/ENVCD OPERON REPRESSOR-RELATED"/>
    <property type="match status" value="1"/>
</dbReference>
<accession>A0ABS3LF02</accession>
<dbReference type="PROSITE" id="PS01081">
    <property type="entry name" value="HTH_TETR_1"/>
    <property type="match status" value="1"/>
</dbReference>
<dbReference type="InterPro" id="IPR001647">
    <property type="entry name" value="HTH_TetR"/>
</dbReference>
<comment type="caution">
    <text evidence="4">The sequence shown here is derived from an EMBL/GenBank/DDBJ whole genome shotgun (WGS) entry which is preliminary data.</text>
</comment>
<dbReference type="InterPro" id="IPR023772">
    <property type="entry name" value="DNA-bd_HTH_TetR-type_CS"/>
</dbReference>
<dbReference type="InterPro" id="IPR039532">
    <property type="entry name" value="TetR_C_Firmicutes"/>
</dbReference>
<feature type="domain" description="HTH tetR-type" evidence="3">
    <location>
        <begin position="6"/>
        <end position="66"/>
    </location>
</feature>
<gene>
    <name evidence="4" type="ORF">JZO70_18650</name>
</gene>
<evidence type="ECO:0000313" key="5">
    <source>
        <dbReference type="Proteomes" id="UP000664601"/>
    </source>
</evidence>
<proteinExistence type="predicted"/>
<dbReference type="PANTHER" id="PTHR43479:SF7">
    <property type="entry name" value="TETR-FAMILY TRANSCRIPTIONAL REGULATOR"/>
    <property type="match status" value="1"/>
</dbReference>
<dbReference type="Gene3D" id="1.10.357.10">
    <property type="entry name" value="Tetracycline Repressor, domain 2"/>
    <property type="match status" value="1"/>
</dbReference>
<dbReference type="SUPFAM" id="SSF46689">
    <property type="entry name" value="Homeodomain-like"/>
    <property type="match status" value="1"/>
</dbReference>
<keyword evidence="5" id="KW-1185">Reference proteome</keyword>
<dbReference type="InterPro" id="IPR050624">
    <property type="entry name" value="HTH-type_Tx_Regulator"/>
</dbReference>